<dbReference type="Pfam" id="PF17973">
    <property type="entry name" value="bMG10"/>
    <property type="match status" value="1"/>
</dbReference>
<dbReference type="PANTHER" id="PTHR40094">
    <property type="entry name" value="ALPHA-2-MACROGLOBULIN HOMOLOG"/>
    <property type="match status" value="1"/>
</dbReference>
<protein>
    <submittedName>
        <fullName evidence="4">Ig-like domain-containing protein</fullName>
    </submittedName>
</protein>
<evidence type="ECO:0000313" key="4">
    <source>
        <dbReference type="EMBL" id="QUI22617.1"/>
    </source>
</evidence>
<dbReference type="GO" id="GO:0004866">
    <property type="term" value="F:endopeptidase inhibitor activity"/>
    <property type="evidence" value="ECO:0007669"/>
    <property type="project" value="InterPro"/>
</dbReference>
<dbReference type="EMBL" id="CP058649">
    <property type="protein sequence ID" value="QUI22617.1"/>
    <property type="molecule type" value="Genomic_DNA"/>
</dbReference>
<evidence type="ECO:0000259" key="3">
    <source>
        <dbReference type="SMART" id="SM01360"/>
    </source>
</evidence>
<feature type="domain" description="Alpha-2-macroglobulin bait region" evidence="2">
    <location>
        <begin position="824"/>
        <end position="968"/>
    </location>
</feature>
<evidence type="ECO:0000259" key="2">
    <source>
        <dbReference type="SMART" id="SM01359"/>
    </source>
</evidence>
<proteinExistence type="predicted"/>
<dbReference type="Gene3D" id="2.60.40.1930">
    <property type="match status" value="1"/>
</dbReference>
<sequence>MKKKIVSLVIMIALVVTIFTSRSLHQDIVVNAEEFRNGYALIPDQFDSTGIHLDTTFLLKPEGSTKLTSDDVQKKLQMEPAIPFAVTKVEEGFRITLEKSMNLDSLYQFSFEDVSWVFQTRSEFALLGVLPRHESSNVPVNTGIEFYFNQANAEIEKFFQIEPKVSGKFETHGKAVVFAPKGGLKPGTIYTVTLKKGASLKGSEQQLKEDFVFQFETSPEGNSEQQNPLGQFNFLNIVNEFGTKEVPRVPINYYVYDTKKAKDDMDINVYAYKTIDDFTSALKTYSEVPRWSYLSREKTALSVKGLSKVQSFTQPLRLQEFDEHFIELPEALPAGYYVIDGHWKDINFQTLIQVTDISFYYIGGGHNTPIPFAEKSTNNPSGGKDNLLWINDLKTGKSIEGAQVARVGATDKYTSDASGVVQMASTKEEDDQSAIYTINDGERSAVFMSMGIYGRKGYNEANHWRYLQTDRGLYQPDDTVEFFGFLQGRYKDEEINELTIEITQSNWYFWKYMPYAGDDLALEKVTVKADHGFFDGKIQLPYLDEGSYQVSVRHKDEIVASQYIQVEQYTKPAYKLEMDKDKEAIFIGEKVTFNINTLFFEGTPVANLEVNYNLNGMEHRNGTEKSDTKGQVNVDYKPDYVKDTQGIQHMNISAFAKLPESGEIYGNEDVRVFVNDIHVNIEAKREDKEGTLSLDVHEYDLSRLNNGTAEHDNDYLGSVKPGQTITGTIYKNEWIKREVGEYYDFINKVVRKRYEYDKKKTKVKDITLTTDQEGKATTSLQFDQITSCYYSAELNTVDGNGRKMTFDAHFSKRWHYTPYEGDAYKLQSDKDVFDVDEDMTLTFVNKDEPLKGGNYLYMTAQNGIHDYHVSDQSTYTRTFDASLIPNATIRGVYFNGKTYVQQDFSARFNIESKKLVFEAKTDKDAYKPGETCTVTLTAKIYSKEEGKHIPAKDVYVNASLVDEALLKLNDQEINTLEELYSHIDSGLGMSYMSHSNRNHNVFMYRGYGMVVEELTKEAMPQAANMKFDMAMDDSLESGSVYVRSVFKDTALFKTIKLNEQGEGTFSFTLPDNVTSWRMTFAGISKSLQAGTNKEEVIVSLPYFINTSLAKTYLVGDQPFVGVSVYGKALKEGEKIDYLVTAEGTDFKATATGKAFERVNIPLWEMKEGSYDLVIKAKSESGYTDGLQQTINVVTTYHEMQVADYYDLKKGLKIKTNDKGLTTIMMLDQGKAKFLPSLYGLAYSGGKRVDQKYLGYQVSAFLKEHFDLDEIIKDEVKISDYEIPEGGIALLPYADSDLETTVKLLPIIKDQINTQKMTLYLRNELQNKASRNHAAALYGLAILGEPVLNELERYDTISNNTLKDQLYLALAYSEVGDTYKAKIIYDNKVAKHVESYDAVKRVKYGKSTDDYLVYSALTMVLASKLNMEDRDLFHAYVTSEYSEEVLTNIEEFVYVMQEFDKVTDEKAKVTYRYQGKTVEKVLEGGWYENIKIPSKNLSALDIQKVEGDVALVAIYNKSAVIDRKQDEHITINRTYYDYATGKQQNTFNESDIVKVVLDVDIDQKAIDNYYTITDYVPSGLAPIANSRKFGLRDTDNYYYYKDVEGQKVTMHIGKNYKDKPELYYYARVVTPGTYKAEGTIVSGSRIRDSFKILEMSEIKINHE</sequence>
<gene>
    <name evidence="4" type="ORF">HZI73_10015</name>
</gene>
<keyword evidence="1" id="KW-0732">Signal</keyword>
<dbReference type="SMART" id="SM01360">
    <property type="entry name" value="A2M"/>
    <property type="match status" value="1"/>
</dbReference>
<dbReference type="InterPro" id="IPR011625">
    <property type="entry name" value="A2M_N_BRD"/>
</dbReference>
<dbReference type="InterPro" id="IPR032812">
    <property type="entry name" value="SbsA_Ig"/>
</dbReference>
<name>A0A8J8SGQ8_9FIRM</name>
<dbReference type="InterPro" id="IPR001599">
    <property type="entry name" value="Macroglobln_a2"/>
</dbReference>
<dbReference type="Pfam" id="PF07703">
    <property type="entry name" value="A2M_BRD"/>
    <property type="match status" value="1"/>
</dbReference>
<feature type="domain" description="Alpha-2-macroglobulin" evidence="3">
    <location>
        <begin position="1049"/>
        <end position="1141"/>
    </location>
</feature>
<dbReference type="InterPro" id="IPR051802">
    <property type="entry name" value="YfhM-like"/>
</dbReference>
<dbReference type="Pfam" id="PF13205">
    <property type="entry name" value="Big_5"/>
    <property type="match status" value="1"/>
</dbReference>
<evidence type="ECO:0000256" key="1">
    <source>
        <dbReference type="ARBA" id="ARBA00022729"/>
    </source>
</evidence>
<dbReference type="Gene3D" id="2.20.130.20">
    <property type="match status" value="1"/>
</dbReference>
<reference evidence="4" key="1">
    <citation type="submission" date="2020-07" db="EMBL/GenBank/DDBJ databases">
        <title>Vallitalea pronyensis genome.</title>
        <authorList>
            <person name="Postec A."/>
        </authorList>
    </citation>
    <scope>NUCLEOTIDE SEQUENCE</scope>
    <source>
        <strain evidence="4">FatNI3</strain>
    </source>
</reference>
<dbReference type="PANTHER" id="PTHR40094:SF1">
    <property type="entry name" value="UBIQUITIN DOMAIN-CONTAINING PROTEIN"/>
    <property type="match status" value="1"/>
</dbReference>
<dbReference type="RefSeq" id="WP_212698107.1">
    <property type="nucleotide sequence ID" value="NZ_CP058649.1"/>
</dbReference>
<dbReference type="Proteomes" id="UP000683246">
    <property type="component" value="Chromosome"/>
</dbReference>
<dbReference type="KEGG" id="vpy:HZI73_10015"/>
<dbReference type="Pfam" id="PF00207">
    <property type="entry name" value="A2M"/>
    <property type="match status" value="1"/>
</dbReference>
<dbReference type="Gene3D" id="2.60.40.3710">
    <property type="match status" value="1"/>
</dbReference>
<accession>A0A8J8SGQ8</accession>
<organism evidence="4 5">
    <name type="scientific">Vallitalea pronyensis</name>
    <dbReference type="NCBI Taxonomy" id="1348613"/>
    <lineage>
        <taxon>Bacteria</taxon>
        <taxon>Bacillati</taxon>
        <taxon>Bacillota</taxon>
        <taxon>Clostridia</taxon>
        <taxon>Lachnospirales</taxon>
        <taxon>Vallitaleaceae</taxon>
        <taxon>Vallitalea</taxon>
    </lineage>
</organism>
<dbReference type="InterPro" id="IPR041246">
    <property type="entry name" value="Bact_MG10"/>
</dbReference>
<dbReference type="SMART" id="SM01359">
    <property type="entry name" value="A2M_N_2"/>
    <property type="match status" value="1"/>
</dbReference>
<evidence type="ECO:0000313" key="5">
    <source>
        <dbReference type="Proteomes" id="UP000683246"/>
    </source>
</evidence>
<keyword evidence="5" id="KW-1185">Reference proteome</keyword>